<evidence type="ECO:0000256" key="2">
    <source>
        <dbReference type="ARBA" id="ARBA00023015"/>
    </source>
</evidence>
<keyword evidence="3" id="KW-0731">Sigma factor</keyword>
<dbReference type="GO" id="GO:0003677">
    <property type="term" value="F:DNA binding"/>
    <property type="evidence" value="ECO:0007669"/>
    <property type="project" value="InterPro"/>
</dbReference>
<evidence type="ECO:0000256" key="4">
    <source>
        <dbReference type="ARBA" id="ARBA00023163"/>
    </source>
</evidence>
<dbReference type="Gene3D" id="1.10.10.10">
    <property type="entry name" value="Winged helix-like DNA-binding domain superfamily/Winged helix DNA-binding domain"/>
    <property type="match status" value="1"/>
</dbReference>
<dbReference type="STRING" id="623281.SAMN05421747_12244"/>
<reference evidence="7 8" key="1">
    <citation type="submission" date="2016-10" db="EMBL/GenBank/DDBJ databases">
        <authorList>
            <person name="de Groot N.N."/>
        </authorList>
    </citation>
    <scope>NUCLEOTIDE SEQUENCE [LARGE SCALE GENOMIC DNA]</scope>
    <source>
        <strain evidence="7 8">DSM 22900</strain>
    </source>
</reference>
<dbReference type="SUPFAM" id="SSF88946">
    <property type="entry name" value="Sigma2 domain of RNA polymerase sigma factors"/>
    <property type="match status" value="1"/>
</dbReference>
<dbReference type="SUPFAM" id="SSF88659">
    <property type="entry name" value="Sigma3 and sigma4 domains of RNA polymerase sigma factors"/>
    <property type="match status" value="1"/>
</dbReference>
<dbReference type="InterPro" id="IPR039425">
    <property type="entry name" value="RNA_pol_sigma-70-like"/>
</dbReference>
<keyword evidence="2" id="KW-0805">Transcription regulation</keyword>
<dbReference type="InterPro" id="IPR013324">
    <property type="entry name" value="RNA_pol_sigma_r3/r4-like"/>
</dbReference>
<dbReference type="PANTHER" id="PTHR43133:SF46">
    <property type="entry name" value="RNA POLYMERASE SIGMA-70 FACTOR ECF SUBFAMILY"/>
    <property type="match status" value="1"/>
</dbReference>
<sequence length="193" mass="22757">MKFINIFFGDGFSRFTEGNQEAFRMVFDYFSPIIHRYIISKCKNAEDAEELTQEVFVQLFLHRHKIQSEENLYPYLFVIAKRLTISHFRKQISLSNTMVAAQSDWSYVSTETEEKIDAAELAEILEKIIDSLPPQQQEVYKLSKLEDMPQKDIANQMGISRNTVRNHLALATKMVRVKLQDLYFAYIFIKFFF</sequence>
<feature type="domain" description="RNA polymerase sigma-70 region 2" evidence="5">
    <location>
        <begin position="28"/>
        <end position="91"/>
    </location>
</feature>
<evidence type="ECO:0000313" key="7">
    <source>
        <dbReference type="EMBL" id="SFC73913.1"/>
    </source>
</evidence>
<keyword evidence="4" id="KW-0804">Transcription</keyword>
<organism evidence="7 8">
    <name type="scientific">Parapedobacter composti</name>
    <dbReference type="NCBI Taxonomy" id="623281"/>
    <lineage>
        <taxon>Bacteria</taxon>
        <taxon>Pseudomonadati</taxon>
        <taxon>Bacteroidota</taxon>
        <taxon>Sphingobacteriia</taxon>
        <taxon>Sphingobacteriales</taxon>
        <taxon>Sphingobacteriaceae</taxon>
        <taxon>Parapedobacter</taxon>
    </lineage>
</organism>
<protein>
    <submittedName>
        <fullName evidence="7">RNA polymerase sigma-70 factor, ECF subfamily</fullName>
    </submittedName>
</protein>
<proteinExistence type="inferred from homology"/>
<dbReference type="InterPro" id="IPR013325">
    <property type="entry name" value="RNA_pol_sigma_r2"/>
</dbReference>
<dbReference type="PANTHER" id="PTHR43133">
    <property type="entry name" value="RNA POLYMERASE ECF-TYPE SIGMA FACTO"/>
    <property type="match status" value="1"/>
</dbReference>
<dbReference type="EMBL" id="FOLL01000022">
    <property type="protein sequence ID" value="SFC73913.1"/>
    <property type="molecule type" value="Genomic_DNA"/>
</dbReference>
<evidence type="ECO:0000256" key="1">
    <source>
        <dbReference type="ARBA" id="ARBA00010641"/>
    </source>
</evidence>
<evidence type="ECO:0000256" key="3">
    <source>
        <dbReference type="ARBA" id="ARBA00023082"/>
    </source>
</evidence>
<dbReference type="GO" id="GO:0016987">
    <property type="term" value="F:sigma factor activity"/>
    <property type="evidence" value="ECO:0007669"/>
    <property type="project" value="UniProtKB-KW"/>
</dbReference>
<dbReference type="CDD" id="cd06171">
    <property type="entry name" value="Sigma70_r4"/>
    <property type="match status" value="1"/>
</dbReference>
<keyword evidence="8" id="KW-1185">Reference proteome</keyword>
<comment type="similarity">
    <text evidence="1">Belongs to the sigma-70 factor family. ECF subfamily.</text>
</comment>
<dbReference type="NCBIfam" id="TIGR02937">
    <property type="entry name" value="sigma70-ECF"/>
    <property type="match status" value="1"/>
</dbReference>
<evidence type="ECO:0000259" key="6">
    <source>
        <dbReference type="Pfam" id="PF08281"/>
    </source>
</evidence>
<dbReference type="GO" id="GO:0006352">
    <property type="term" value="P:DNA-templated transcription initiation"/>
    <property type="evidence" value="ECO:0007669"/>
    <property type="project" value="InterPro"/>
</dbReference>
<dbReference type="InterPro" id="IPR007627">
    <property type="entry name" value="RNA_pol_sigma70_r2"/>
</dbReference>
<gene>
    <name evidence="7" type="ORF">SAMN05421747_12244</name>
</gene>
<dbReference type="AlphaFoldDB" id="A0A1I1LUD3"/>
<dbReference type="Proteomes" id="UP000199577">
    <property type="component" value="Unassembled WGS sequence"/>
</dbReference>
<dbReference type="OrthoDB" id="659577at2"/>
<dbReference type="InterPro" id="IPR013249">
    <property type="entry name" value="RNA_pol_sigma70_r4_t2"/>
</dbReference>
<evidence type="ECO:0000313" key="8">
    <source>
        <dbReference type="Proteomes" id="UP000199577"/>
    </source>
</evidence>
<dbReference type="Pfam" id="PF08281">
    <property type="entry name" value="Sigma70_r4_2"/>
    <property type="match status" value="1"/>
</dbReference>
<accession>A0A1I1LUD3</accession>
<dbReference type="InterPro" id="IPR014284">
    <property type="entry name" value="RNA_pol_sigma-70_dom"/>
</dbReference>
<feature type="domain" description="RNA polymerase sigma factor 70 region 4 type 2" evidence="6">
    <location>
        <begin position="123"/>
        <end position="172"/>
    </location>
</feature>
<dbReference type="Pfam" id="PF04542">
    <property type="entry name" value="Sigma70_r2"/>
    <property type="match status" value="1"/>
</dbReference>
<dbReference type="InterPro" id="IPR036388">
    <property type="entry name" value="WH-like_DNA-bd_sf"/>
</dbReference>
<dbReference type="Gene3D" id="1.10.1740.10">
    <property type="match status" value="1"/>
</dbReference>
<name>A0A1I1LUD3_9SPHI</name>
<evidence type="ECO:0000259" key="5">
    <source>
        <dbReference type="Pfam" id="PF04542"/>
    </source>
</evidence>
<dbReference type="RefSeq" id="WP_090974901.1">
    <property type="nucleotide sequence ID" value="NZ_FOLL01000022.1"/>
</dbReference>